<dbReference type="Proteomes" id="UP001589887">
    <property type="component" value="Unassembled WGS sequence"/>
</dbReference>
<accession>A0ABV6TGZ1</accession>
<sequence length="43" mass="4810">MPIIEVQIRPIKKVTTEIEFVEDLEALVESEKCSCSAGDDVPF</sequence>
<reference evidence="1 2" key="1">
    <citation type="submission" date="2024-09" db="EMBL/GenBank/DDBJ databases">
        <authorList>
            <person name="Sun Q."/>
            <person name="Mori K."/>
        </authorList>
    </citation>
    <scope>NUCLEOTIDE SEQUENCE [LARGE SCALE GENOMIC DNA]</scope>
    <source>
        <strain evidence="1 2">JCM 4557</strain>
    </source>
</reference>
<dbReference type="EMBL" id="JBHMQV010000009">
    <property type="protein sequence ID" value="MFC0844384.1"/>
    <property type="molecule type" value="Genomic_DNA"/>
</dbReference>
<protein>
    <submittedName>
        <fullName evidence="1">Uncharacterized protein</fullName>
    </submittedName>
</protein>
<comment type="caution">
    <text evidence="1">The sequence shown here is derived from an EMBL/GenBank/DDBJ whole genome shotgun (WGS) entry which is preliminary data.</text>
</comment>
<dbReference type="RefSeq" id="WP_394318587.1">
    <property type="nucleotide sequence ID" value="NZ_JBHMQV010000009.1"/>
</dbReference>
<name>A0ABV6TGZ1_9ACTN</name>
<gene>
    <name evidence="1" type="ORF">ACFH04_11815</name>
</gene>
<evidence type="ECO:0000313" key="2">
    <source>
        <dbReference type="Proteomes" id="UP001589887"/>
    </source>
</evidence>
<evidence type="ECO:0000313" key="1">
    <source>
        <dbReference type="EMBL" id="MFC0844384.1"/>
    </source>
</evidence>
<proteinExistence type="predicted"/>
<keyword evidence="2" id="KW-1185">Reference proteome</keyword>
<organism evidence="1 2">
    <name type="scientific">Streptomyces noboritoensis</name>
    <dbReference type="NCBI Taxonomy" id="67337"/>
    <lineage>
        <taxon>Bacteria</taxon>
        <taxon>Bacillati</taxon>
        <taxon>Actinomycetota</taxon>
        <taxon>Actinomycetes</taxon>
        <taxon>Kitasatosporales</taxon>
        <taxon>Streptomycetaceae</taxon>
        <taxon>Streptomyces</taxon>
    </lineage>
</organism>